<dbReference type="Proteomes" id="UP000198878">
    <property type="component" value="Unassembled WGS sequence"/>
</dbReference>
<dbReference type="OrthoDB" id="4533303at2"/>
<dbReference type="InterPro" id="IPR017871">
    <property type="entry name" value="ABC_transporter-like_CS"/>
</dbReference>
<evidence type="ECO:0000313" key="6">
    <source>
        <dbReference type="EMBL" id="SEF36642.1"/>
    </source>
</evidence>
<accession>A0A1H5RE27</accession>
<evidence type="ECO:0000313" key="7">
    <source>
        <dbReference type="Proteomes" id="UP000198878"/>
    </source>
</evidence>
<name>A0A1H5RE27_9PSEU</name>
<dbReference type="PROSITE" id="PS00211">
    <property type="entry name" value="ABC_TRANSPORTER_1"/>
    <property type="match status" value="1"/>
</dbReference>
<dbReference type="PROSITE" id="PS50893">
    <property type="entry name" value="ABC_TRANSPORTER_2"/>
    <property type="match status" value="1"/>
</dbReference>
<keyword evidence="2" id="KW-0547">Nucleotide-binding</keyword>
<dbReference type="RefSeq" id="WP_086676257.1">
    <property type="nucleotide sequence ID" value="NZ_FNUJ01000011.1"/>
</dbReference>
<dbReference type="Pfam" id="PF00005">
    <property type="entry name" value="ABC_tran"/>
    <property type="match status" value="1"/>
</dbReference>
<dbReference type="GO" id="GO:0005524">
    <property type="term" value="F:ATP binding"/>
    <property type="evidence" value="ECO:0007669"/>
    <property type="project" value="UniProtKB-KW"/>
</dbReference>
<dbReference type="STRING" id="218821.SAMN05421837_11163"/>
<keyword evidence="3 6" id="KW-0067">ATP-binding</keyword>
<proteinExistence type="predicted"/>
<gene>
    <name evidence="6" type="ORF">SAMN05421837_11163</name>
</gene>
<dbReference type="SMART" id="SM00382">
    <property type="entry name" value="AAA"/>
    <property type="match status" value="1"/>
</dbReference>
<organism evidence="6 7">
    <name type="scientific">Amycolatopsis pretoriensis</name>
    <dbReference type="NCBI Taxonomy" id="218821"/>
    <lineage>
        <taxon>Bacteria</taxon>
        <taxon>Bacillati</taxon>
        <taxon>Actinomycetota</taxon>
        <taxon>Actinomycetes</taxon>
        <taxon>Pseudonocardiales</taxon>
        <taxon>Pseudonocardiaceae</taxon>
        <taxon>Amycolatopsis</taxon>
    </lineage>
</organism>
<dbReference type="AlphaFoldDB" id="A0A1H5RE27"/>
<sequence length="287" mass="30864">MSTMLEVSGLSHRYGSGPKAHTAVNDLSFTVEAGQLASIVGPSGCGKSTLLRCVAGLTPPTEGTVSLHGDRVNGVPDDLAVVFQDYSRSLFPWLSVQKNVEFPLRWRQISRAERRSRAAEALEQVGLSGVGGKFPWQLSGGMQQRVSIARALASRPALLLMDEPFASVDAQTRFELEDLTRRVQREQGSTILVVTHDIDESVYLSDRVLVLSKSPASIVADLPVGLPTARDQITTRESAEFVTLRSEVARLLHGGGTPEAATAASDAAEWELAERGSNVPEGSKTRS</sequence>
<feature type="domain" description="ABC transporter" evidence="5">
    <location>
        <begin position="5"/>
        <end position="238"/>
    </location>
</feature>
<dbReference type="SUPFAM" id="SSF52540">
    <property type="entry name" value="P-loop containing nucleoside triphosphate hydrolases"/>
    <property type="match status" value="1"/>
</dbReference>
<dbReference type="CDD" id="cd03293">
    <property type="entry name" value="ABC_NrtD_SsuB_transporters"/>
    <property type="match status" value="1"/>
</dbReference>
<dbReference type="InterPro" id="IPR003439">
    <property type="entry name" value="ABC_transporter-like_ATP-bd"/>
</dbReference>
<dbReference type="InterPro" id="IPR003593">
    <property type="entry name" value="AAA+_ATPase"/>
</dbReference>
<dbReference type="PANTHER" id="PTHR42788:SF13">
    <property type="entry name" value="ALIPHATIC SULFONATES IMPORT ATP-BINDING PROTEIN SSUB"/>
    <property type="match status" value="1"/>
</dbReference>
<protein>
    <submittedName>
        <fullName evidence="6">NitT/TauT family transport system ATP-binding protein</fullName>
    </submittedName>
</protein>
<feature type="region of interest" description="Disordered" evidence="4">
    <location>
        <begin position="255"/>
        <end position="287"/>
    </location>
</feature>
<reference evidence="7" key="1">
    <citation type="submission" date="2016-10" db="EMBL/GenBank/DDBJ databases">
        <authorList>
            <person name="Varghese N."/>
            <person name="Submissions S."/>
        </authorList>
    </citation>
    <scope>NUCLEOTIDE SEQUENCE [LARGE SCALE GENOMIC DNA]</scope>
    <source>
        <strain evidence="7">DSM 44654</strain>
    </source>
</reference>
<dbReference type="PANTHER" id="PTHR42788">
    <property type="entry name" value="TAURINE IMPORT ATP-BINDING PROTEIN-RELATED"/>
    <property type="match status" value="1"/>
</dbReference>
<keyword evidence="1" id="KW-0813">Transport</keyword>
<evidence type="ECO:0000256" key="1">
    <source>
        <dbReference type="ARBA" id="ARBA00022448"/>
    </source>
</evidence>
<dbReference type="InterPro" id="IPR027417">
    <property type="entry name" value="P-loop_NTPase"/>
</dbReference>
<evidence type="ECO:0000259" key="5">
    <source>
        <dbReference type="PROSITE" id="PS50893"/>
    </source>
</evidence>
<evidence type="ECO:0000256" key="2">
    <source>
        <dbReference type="ARBA" id="ARBA00022741"/>
    </source>
</evidence>
<dbReference type="GO" id="GO:0016887">
    <property type="term" value="F:ATP hydrolysis activity"/>
    <property type="evidence" value="ECO:0007669"/>
    <property type="project" value="InterPro"/>
</dbReference>
<dbReference type="Gene3D" id="3.40.50.300">
    <property type="entry name" value="P-loop containing nucleotide triphosphate hydrolases"/>
    <property type="match status" value="1"/>
</dbReference>
<dbReference type="EMBL" id="FNUJ01000011">
    <property type="protein sequence ID" value="SEF36642.1"/>
    <property type="molecule type" value="Genomic_DNA"/>
</dbReference>
<evidence type="ECO:0000256" key="3">
    <source>
        <dbReference type="ARBA" id="ARBA00022840"/>
    </source>
</evidence>
<dbReference type="InterPro" id="IPR050166">
    <property type="entry name" value="ABC_transporter_ATP-bind"/>
</dbReference>
<evidence type="ECO:0000256" key="4">
    <source>
        <dbReference type="SAM" id="MobiDB-lite"/>
    </source>
</evidence>
<keyword evidence="7" id="KW-1185">Reference proteome</keyword>